<feature type="domain" description="Cell envelope-related transcriptional attenuator" evidence="2">
    <location>
        <begin position="91"/>
        <end position="234"/>
    </location>
</feature>
<evidence type="ECO:0000256" key="1">
    <source>
        <dbReference type="ARBA" id="ARBA00006068"/>
    </source>
</evidence>
<sequence length="319" mass="35288">MRRAEKKRMGTGRKVFLWILSILLIIIAGIAVYAGKIYFDVKSTADKTYETVDRITESKRDKKIDYDAGDPFSILLLGVDTGDFGRTDQGRSDSIMVATVNPQKKTTTLVSIPRDTYTEIVGHGTSDKINHAYAFGGMAMSIATVENMLDIPIDHYAEINMKGMQDLVDAVGGVDVNNKLTFSYDGTDFPIGKQTLNGADAVKYARMRYDDPKGDYGRQDRQRQVISGIINKVKSVDTLTNYTNLLEALGNNATTDVSWDTIKVLATNYRDAFSTIHSEQLAGDSFTGDGTTGENGISYQRASSEELARIQKELKEQLK</sequence>
<name>A0A510WIH9_ENTTH</name>
<evidence type="ECO:0000313" key="3">
    <source>
        <dbReference type="EMBL" id="GEK37475.1"/>
    </source>
</evidence>
<dbReference type="Pfam" id="PF03816">
    <property type="entry name" value="LytR_cpsA_psr"/>
    <property type="match status" value="1"/>
</dbReference>
<dbReference type="Gene3D" id="3.40.630.190">
    <property type="entry name" value="LCP protein"/>
    <property type="match status" value="1"/>
</dbReference>
<dbReference type="GeneID" id="77487907"/>
<dbReference type="InterPro" id="IPR004474">
    <property type="entry name" value="LytR_CpsA_psr"/>
</dbReference>
<dbReference type="Proteomes" id="UP000321361">
    <property type="component" value="Unassembled WGS sequence"/>
</dbReference>
<accession>A0A510WIH9</accession>
<dbReference type="EMBL" id="BJUG01000009">
    <property type="protein sequence ID" value="GEK37475.1"/>
    <property type="molecule type" value="Genomic_DNA"/>
</dbReference>
<organism evidence="3 4">
    <name type="scientific">Enterococcus thailandicus</name>
    <dbReference type="NCBI Taxonomy" id="417368"/>
    <lineage>
        <taxon>Bacteria</taxon>
        <taxon>Bacillati</taxon>
        <taxon>Bacillota</taxon>
        <taxon>Bacilli</taxon>
        <taxon>Lactobacillales</taxon>
        <taxon>Enterococcaceae</taxon>
        <taxon>Enterococcus</taxon>
    </lineage>
</organism>
<comment type="caution">
    <text evidence="3">The sequence shown here is derived from an EMBL/GenBank/DDBJ whole genome shotgun (WGS) entry which is preliminary data.</text>
</comment>
<gene>
    <name evidence="3" type="ORF">ETH01_17620</name>
</gene>
<evidence type="ECO:0000259" key="2">
    <source>
        <dbReference type="Pfam" id="PF03816"/>
    </source>
</evidence>
<protein>
    <submittedName>
        <fullName evidence="3">Transcriptional regulator</fullName>
    </submittedName>
</protein>
<dbReference type="AlphaFoldDB" id="A0A510WIH9"/>
<dbReference type="PANTHER" id="PTHR33392">
    <property type="entry name" value="POLYISOPRENYL-TEICHOIC ACID--PEPTIDOGLYCAN TEICHOIC ACID TRANSFERASE TAGU"/>
    <property type="match status" value="1"/>
</dbReference>
<dbReference type="NCBIfam" id="TIGR00350">
    <property type="entry name" value="lytR_cpsA_psr"/>
    <property type="match status" value="1"/>
</dbReference>
<dbReference type="InterPro" id="IPR050922">
    <property type="entry name" value="LytR/CpsA/Psr_CW_biosynth"/>
</dbReference>
<dbReference type="PANTHER" id="PTHR33392:SF6">
    <property type="entry name" value="POLYISOPRENYL-TEICHOIC ACID--PEPTIDOGLYCAN TEICHOIC ACID TRANSFERASE TAGU"/>
    <property type="match status" value="1"/>
</dbReference>
<evidence type="ECO:0000313" key="4">
    <source>
        <dbReference type="Proteomes" id="UP000321361"/>
    </source>
</evidence>
<comment type="similarity">
    <text evidence="1">Belongs to the LytR/CpsA/Psr (LCP) family.</text>
</comment>
<proteinExistence type="inferred from homology"/>
<reference evidence="3 4" key="1">
    <citation type="submission" date="2019-07" db="EMBL/GenBank/DDBJ databases">
        <title>Whole genome shotgun sequence of Enterococcus thailandicus NBRC 101867.</title>
        <authorList>
            <person name="Hosoyama A."/>
            <person name="Uohara A."/>
            <person name="Ohji S."/>
            <person name="Ichikawa N."/>
        </authorList>
    </citation>
    <scope>NUCLEOTIDE SEQUENCE [LARGE SCALE GENOMIC DNA]</scope>
    <source>
        <strain evidence="3 4">NBRC 101867</strain>
    </source>
</reference>
<dbReference type="RefSeq" id="WP_244897437.1">
    <property type="nucleotide sequence ID" value="NZ_BJUG01000009.1"/>
</dbReference>